<evidence type="ECO:0000256" key="4">
    <source>
        <dbReference type="ARBA" id="ARBA00022737"/>
    </source>
</evidence>
<feature type="repeat" description="WD" evidence="5">
    <location>
        <begin position="105"/>
        <end position="140"/>
    </location>
</feature>
<accession>A0A8H7GY32</accession>
<dbReference type="SUPFAM" id="SSF50978">
    <property type="entry name" value="WD40 repeat-like"/>
    <property type="match status" value="1"/>
</dbReference>
<evidence type="ECO:0000259" key="7">
    <source>
        <dbReference type="Pfam" id="PF17120"/>
    </source>
</evidence>
<dbReference type="Pfam" id="PF00400">
    <property type="entry name" value="WD40"/>
    <property type="match status" value="1"/>
</dbReference>
<dbReference type="InterPro" id="IPR049567">
    <property type="entry name" value="WDR59-like"/>
</dbReference>
<evidence type="ECO:0000313" key="8">
    <source>
        <dbReference type="EMBL" id="KAF8005027.1"/>
    </source>
</evidence>
<dbReference type="InterPro" id="IPR001680">
    <property type="entry name" value="WD40_rpt"/>
</dbReference>
<proteinExistence type="predicted"/>
<dbReference type="InterPro" id="IPR049566">
    <property type="entry name" value="WDR59_RTC1-like_RING_Znf"/>
</dbReference>
<protein>
    <recommendedName>
        <fullName evidence="7">WDR59/RTC1-like RING zinc finger domain-containing protein</fullName>
    </recommendedName>
</protein>
<evidence type="ECO:0000256" key="6">
    <source>
        <dbReference type="SAM" id="MobiDB-lite"/>
    </source>
</evidence>
<dbReference type="EMBL" id="JACBPP010000001">
    <property type="protein sequence ID" value="KAF8005027.1"/>
    <property type="molecule type" value="Genomic_DNA"/>
</dbReference>
<keyword evidence="3 5" id="KW-0853">WD repeat</keyword>
<keyword evidence="2" id="KW-0926">Vacuole</keyword>
<dbReference type="Pfam" id="PF17120">
    <property type="entry name" value="zf-RING_16"/>
    <property type="match status" value="1"/>
</dbReference>
<organism evidence="8 9">
    <name type="scientific">Metschnikowia pulcherrima</name>
    <dbReference type="NCBI Taxonomy" id="27326"/>
    <lineage>
        <taxon>Eukaryota</taxon>
        <taxon>Fungi</taxon>
        <taxon>Dikarya</taxon>
        <taxon>Ascomycota</taxon>
        <taxon>Saccharomycotina</taxon>
        <taxon>Pichiomycetes</taxon>
        <taxon>Metschnikowiaceae</taxon>
        <taxon>Metschnikowia</taxon>
    </lineage>
</organism>
<comment type="subcellular location">
    <subcellularLocation>
        <location evidence="1">Vacuole</location>
    </subcellularLocation>
</comment>
<dbReference type="InterPro" id="IPR015943">
    <property type="entry name" value="WD40/YVTN_repeat-like_dom_sf"/>
</dbReference>
<keyword evidence="4" id="KW-0677">Repeat</keyword>
<keyword evidence="9" id="KW-1185">Reference proteome</keyword>
<name>A0A8H7GY32_9ASCO</name>
<feature type="compositionally biased region" description="Polar residues" evidence="6">
    <location>
        <begin position="963"/>
        <end position="973"/>
    </location>
</feature>
<feature type="repeat" description="WD" evidence="5">
    <location>
        <begin position="193"/>
        <end position="231"/>
    </location>
</feature>
<feature type="region of interest" description="Disordered" evidence="6">
    <location>
        <begin position="724"/>
        <end position="750"/>
    </location>
</feature>
<evidence type="ECO:0000256" key="3">
    <source>
        <dbReference type="ARBA" id="ARBA00022574"/>
    </source>
</evidence>
<dbReference type="InterPro" id="IPR036322">
    <property type="entry name" value="WD40_repeat_dom_sf"/>
</dbReference>
<evidence type="ECO:0000256" key="2">
    <source>
        <dbReference type="ARBA" id="ARBA00022554"/>
    </source>
</evidence>
<dbReference type="GO" id="GO:1904263">
    <property type="term" value="P:positive regulation of TORC1 signaling"/>
    <property type="evidence" value="ECO:0007669"/>
    <property type="project" value="TreeGrafter"/>
</dbReference>
<dbReference type="GO" id="GO:0005774">
    <property type="term" value="C:vacuolar membrane"/>
    <property type="evidence" value="ECO:0007669"/>
    <property type="project" value="TreeGrafter"/>
</dbReference>
<dbReference type="GO" id="GO:0034198">
    <property type="term" value="P:cellular response to amino acid starvation"/>
    <property type="evidence" value="ECO:0007669"/>
    <property type="project" value="TreeGrafter"/>
</dbReference>
<evidence type="ECO:0000256" key="1">
    <source>
        <dbReference type="ARBA" id="ARBA00004116"/>
    </source>
</evidence>
<dbReference type="Gene3D" id="2.130.10.10">
    <property type="entry name" value="YVTN repeat-like/Quinoprotein amine dehydrogenase"/>
    <property type="match status" value="1"/>
</dbReference>
<feature type="region of interest" description="Disordered" evidence="6">
    <location>
        <begin position="954"/>
        <end position="973"/>
    </location>
</feature>
<evidence type="ECO:0000256" key="5">
    <source>
        <dbReference type="PROSITE-ProRule" id="PRU00221"/>
    </source>
</evidence>
<dbReference type="PANTHER" id="PTHR46170:SF1">
    <property type="entry name" value="GATOR COMPLEX PROTEIN WDR59"/>
    <property type="match status" value="1"/>
</dbReference>
<dbReference type="PROSITE" id="PS50082">
    <property type="entry name" value="WD_REPEATS_2"/>
    <property type="match status" value="2"/>
</dbReference>
<dbReference type="PANTHER" id="PTHR46170">
    <property type="entry name" value="GATOR COMPLEX PROTEIN WDR59"/>
    <property type="match status" value="1"/>
</dbReference>
<dbReference type="InterPro" id="IPR019775">
    <property type="entry name" value="WD40_repeat_CS"/>
</dbReference>
<dbReference type="Proteomes" id="UP000649328">
    <property type="component" value="Unassembled WGS sequence"/>
</dbReference>
<feature type="domain" description="WDR59/RTC1-like RING zinc finger" evidence="7">
    <location>
        <begin position="1158"/>
        <end position="1215"/>
    </location>
</feature>
<comment type="caution">
    <text evidence="8">The sequence shown here is derived from an EMBL/GenBank/DDBJ whole genome shotgun (WGS) entry which is preliminary data.</text>
</comment>
<evidence type="ECO:0000313" key="9">
    <source>
        <dbReference type="Proteomes" id="UP000649328"/>
    </source>
</evidence>
<sequence length="1220" mass="136472">MPSPYASPTFGSALSLRVDGAIGAMSLAPNGRDAVLAGRKGLFIIDLDDPFTAPRWLHHITSWEVADVQWLPHPSKPSWCVSTLNQKALLWDLARPSHNAIQNVLHRHTRAITDIHFHPQDAEMLATCLIDTFVFAWDMRAPRRPVHKWAEWRAGATQVKWSQNNSHLLALSHHHSFCLWDARKGALPLLKVDGAHTGKINGLDFGGRLVTCANDATVKFWDVETSLEMAAKTPTLVINTDYPVARARRLPFGQDHCCGLMPVRGGGNAIHIVNYKTEYERAKLLGETVNMDAVPDYSFRGHLGPIKDFLWRTQHANYEGFSSNRSWAEYQMVTWSPLDYELRLWPHERKLYDIANYNPLHQVLLGLLMPDLLPIGTPETEMSEEALMRHAPLRYSSFIDEPDTQFADFAKDLRGDLLLKLARYTIKKSQKNGGFSQLNHLSWISGVRMGRQLQSKAGNGPEQVQGPANLGEEISIVGHKFSKLRFERISVSTGHIEISLRGPLPYEEKAEEQIARNDLTKRDSVPEVLMAPSVSNNSVSGVSPNANVSQNVTQSGVRQNTSLPAVNAIKQDMNASFTDPQPEKLVFIRLTVKFPLQYPFLDPGDSSVELTRQAEAAEKAEIQAEHRVKNDSTPLPKGCGAVWTRTGELVCFFIPKTGDGESNNARPEIFKFAETGFGLRSPGGNSNAGSEKARRQSDPQTAATLHTNVYVPPELEIESDCDINADSESDTSSLASSNSSNDSFSNDWDEMVQDDMPSRQRMPGIFRGTLACEYRVLEDSPEVLARHNSEVALQHGYEEIGRVWRIVATVLVRKIRAHDPIDFEKDVIGANGGGDFFWGHHPMGHAWLVSELFLYFEKKRDLQMLAMLSCLLYENPAAVLERDPSIMDAPVNTPYPLLPPRPSLVSMRENGLLLSEEAIAGSESVRSLATERHRILSRKPSVLSTREIQLSRPISASPDFVHSSESPSQTGSLRHTAATPFQLGSPPFLDSYAQSASIERNARSFENSKMFSRVAVNNRRGSKGVQQRIRGSTSLQHSKARPPPLYTIEIKNAALLDLYEDRFSAPLLSGIDPEKLLKYREQYAEMLYTWGLPLHRIKMLKFNFPPEHLVEEKTHDDVHKCSYGSRHRKAFKTQQLLLTPITPIPTARDNAWNTRKRNQLHYCGYCGLIVSKRVVICTKCEHIVHPHCAAEWWAQDDFADTIAECPTGCGCACLVGEATL</sequence>
<dbReference type="AlphaFoldDB" id="A0A8H7GY32"/>
<dbReference type="GO" id="GO:0035591">
    <property type="term" value="F:signaling adaptor activity"/>
    <property type="evidence" value="ECO:0007669"/>
    <property type="project" value="TreeGrafter"/>
</dbReference>
<reference evidence="8" key="1">
    <citation type="submission" date="2020-10" db="EMBL/GenBank/DDBJ databases">
        <title>The Whole-Genome Sequence of Metschnikowia persimmonesis, a Novel Endophytic Yeast Species Isolated from Medicinal Plant Diospyros kaki Thumb.</title>
        <authorList>
            <person name="Rahmat E."/>
            <person name="Kang Y."/>
        </authorList>
    </citation>
    <scope>NUCLEOTIDE SEQUENCE</scope>
    <source>
        <strain evidence="8">KIOM G15050</strain>
    </source>
</reference>
<dbReference type="PROSITE" id="PS00678">
    <property type="entry name" value="WD_REPEATS_1"/>
    <property type="match status" value="2"/>
</dbReference>
<dbReference type="GO" id="GO:0035859">
    <property type="term" value="C:Seh1-associated complex"/>
    <property type="evidence" value="ECO:0007669"/>
    <property type="project" value="TreeGrafter"/>
</dbReference>
<gene>
    <name evidence="8" type="ORF">HF325_000484</name>
</gene>
<feature type="compositionally biased region" description="Low complexity" evidence="6">
    <location>
        <begin position="730"/>
        <end position="746"/>
    </location>
</feature>
<dbReference type="OrthoDB" id="311712at2759"/>
<feature type="region of interest" description="Disordered" evidence="6">
    <location>
        <begin position="1020"/>
        <end position="1040"/>
    </location>
</feature>
<dbReference type="SMART" id="SM00320">
    <property type="entry name" value="WD40"/>
    <property type="match status" value="4"/>
</dbReference>
<feature type="region of interest" description="Disordered" evidence="6">
    <location>
        <begin position="676"/>
        <end position="706"/>
    </location>
</feature>